<accession>A0A1B7X9I3</accession>
<dbReference type="Gene3D" id="1.10.10.10">
    <property type="entry name" value="Winged helix-like DNA-binding domain superfamily/Winged helix DNA-binding domain"/>
    <property type="match status" value="1"/>
</dbReference>
<dbReference type="RefSeq" id="WP_066858094.1">
    <property type="nucleotide sequence ID" value="NZ_JXMS01000033.1"/>
</dbReference>
<dbReference type="GO" id="GO:0003677">
    <property type="term" value="F:DNA binding"/>
    <property type="evidence" value="ECO:0007669"/>
    <property type="project" value="UniProtKB-KW"/>
</dbReference>
<evidence type="ECO:0000313" key="5">
    <source>
        <dbReference type="EMBL" id="OBQ45992.1"/>
    </source>
</evidence>
<dbReference type="PATRIC" id="fig|1560234.3.peg.2271"/>
<dbReference type="Proteomes" id="UP000091979">
    <property type="component" value="Unassembled WGS sequence"/>
</dbReference>
<keyword evidence="6" id="KW-1185">Reference proteome</keyword>
<evidence type="ECO:0000259" key="4">
    <source>
        <dbReference type="PROSITE" id="PS51118"/>
    </source>
</evidence>
<reference evidence="5 6" key="1">
    <citation type="submission" date="2015-01" db="EMBL/GenBank/DDBJ databases">
        <title>Desulfovibrio sp. JC271 draft genome sequence.</title>
        <authorList>
            <person name="Shivani Y."/>
            <person name="Subhash Y."/>
            <person name="Sasikala C."/>
            <person name="Ramana C.V."/>
        </authorList>
    </citation>
    <scope>NUCLEOTIDE SEQUENCE [LARGE SCALE GENOMIC DNA]</scope>
    <source>
        <strain evidence="5 6">JC271</strain>
    </source>
</reference>
<keyword evidence="1" id="KW-0805">Transcription regulation</keyword>
<dbReference type="OrthoDB" id="9800350at2"/>
<dbReference type="EMBL" id="JXMS01000033">
    <property type="protein sequence ID" value="OBQ45992.1"/>
    <property type="molecule type" value="Genomic_DNA"/>
</dbReference>
<dbReference type="PROSITE" id="PS51118">
    <property type="entry name" value="HTH_HXLR"/>
    <property type="match status" value="1"/>
</dbReference>
<keyword evidence="2" id="KW-0238">DNA-binding</keyword>
<gene>
    <name evidence="5" type="ORF">SP90_14950</name>
</gene>
<sequence length="132" mass="15426">MIRRCDVKELDGRSYRCFFELTLQVVGGKWKPIILYHLWLEKVLRFGALKKTMPGITQRMLTKQLRELEADRLISRVAYNEMPPRVEYSLTELGESVIPIFQAMRNWGMEFEKSVAGELITGEHYESVDAVE</sequence>
<evidence type="ECO:0000256" key="3">
    <source>
        <dbReference type="ARBA" id="ARBA00023163"/>
    </source>
</evidence>
<evidence type="ECO:0000256" key="2">
    <source>
        <dbReference type="ARBA" id="ARBA00023125"/>
    </source>
</evidence>
<dbReference type="Pfam" id="PF01638">
    <property type="entry name" value="HxlR"/>
    <property type="match status" value="1"/>
</dbReference>
<dbReference type="AlphaFoldDB" id="A0A1B7X9I3"/>
<keyword evidence="3" id="KW-0804">Transcription</keyword>
<dbReference type="PANTHER" id="PTHR33204">
    <property type="entry name" value="TRANSCRIPTIONAL REGULATOR, MARR FAMILY"/>
    <property type="match status" value="1"/>
</dbReference>
<dbReference type="InterPro" id="IPR036390">
    <property type="entry name" value="WH_DNA-bd_sf"/>
</dbReference>
<comment type="caution">
    <text evidence="5">The sequence shown here is derived from an EMBL/GenBank/DDBJ whole genome shotgun (WGS) entry which is preliminary data.</text>
</comment>
<proteinExistence type="predicted"/>
<dbReference type="InterPro" id="IPR002577">
    <property type="entry name" value="HTH_HxlR"/>
</dbReference>
<dbReference type="InterPro" id="IPR036388">
    <property type="entry name" value="WH-like_DNA-bd_sf"/>
</dbReference>
<evidence type="ECO:0000256" key="1">
    <source>
        <dbReference type="ARBA" id="ARBA00023015"/>
    </source>
</evidence>
<protein>
    <submittedName>
        <fullName evidence="5">HxlR family transcriptional regulator</fullName>
    </submittedName>
</protein>
<evidence type="ECO:0000313" key="6">
    <source>
        <dbReference type="Proteomes" id="UP000091979"/>
    </source>
</evidence>
<dbReference type="SUPFAM" id="SSF46785">
    <property type="entry name" value="Winged helix' DNA-binding domain"/>
    <property type="match status" value="1"/>
</dbReference>
<organism evidence="5 6">
    <name type="scientific">Halodesulfovibrio spirochaetisodalis</name>
    <dbReference type="NCBI Taxonomy" id="1560234"/>
    <lineage>
        <taxon>Bacteria</taxon>
        <taxon>Pseudomonadati</taxon>
        <taxon>Thermodesulfobacteriota</taxon>
        <taxon>Desulfovibrionia</taxon>
        <taxon>Desulfovibrionales</taxon>
        <taxon>Desulfovibrionaceae</taxon>
        <taxon>Halodesulfovibrio</taxon>
    </lineage>
</organism>
<feature type="domain" description="HTH hxlR-type" evidence="4">
    <location>
        <begin position="17"/>
        <end position="116"/>
    </location>
</feature>
<dbReference type="PANTHER" id="PTHR33204:SF29">
    <property type="entry name" value="TRANSCRIPTIONAL REGULATOR"/>
    <property type="match status" value="1"/>
</dbReference>
<name>A0A1B7X9I3_9BACT</name>